<evidence type="ECO:0000313" key="1">
    <source>
        <dbReference type="EMBL" id="KMS65638.1"/>
    </source>
</evidence>
<gene>
    <name evidence="1" type="ORF">ACH49_30885</name>
</gene>
<dbReference type="EMBL" id="LFEH01000448">
    <property type="protein sequence ID" value="KMS65638.1"/>
    <property type="molecule type" value="Genomic_DNA"/>
</dbReference>
<protein>
    <submittedName>
        <fullName evidence="1">Uncharacterized protein</fullName>
    </submittedName>
</protein>
<comment type="caution">
    <text evidence="1">The sequence shown here is derived from an EMBL/GenBank/DDBJ whole genome shotgun (WGS) entry which is preliminary data.</text>
</comment>
<proteinExistence type="predicted"/>
<reference evidence="1 2" key="1">
    <citation type="submission" date="2015-06" db="EMBL/GenBank/DDBJ databases">
        <title>Draft genome sequence of Streptomyces leeuwenhoekii C58, which produces the novel lasso peptide, chaxapeptin.</title>
        <authorList>
            <person name="Yi Y."/>
            <person name="Hai D."/>
            <person name="Jaspars M."/>
            <person name="Sheng H."/>
            <person name="Rateb M.E."/>
            <person name="Bull A."/>
            <person name="Goodfellow M."/>
            <person name="Asenjo J.A."/>
            <person name="Ebel R."/>
        </authorList>
    </citation>
    <scope>NUCLEOTIDE SEQUENCE [LARGE SCALE GENOMIC DNA]</scope>
    <source>
        <strain evidence="1 2">C58</strain>
    </source>
</reference>
<name>A0ABR5HQF2_STRLW</name>
<organism evidence="1 2">
    <name type="scientific">Streptomyces leeuwenhoekii</name>
    <dbReference type="NCBI Taxonomy" id="1437453"/>
    <lineage>
        <taxon>Bacteria</taxon>
        <taxon>Bacillati</taxon>
        <taxon>Actinomycetota</taxon>
        <taxon>Actinomycetes</taxon>
        <taxon>Kitasatosporales</taxon>
        <taxon>Streptomycetaceae</taxon>
        <taxon>Streptomyces</taxon>
    </lineage>
</organism>
<evidence type="ECO:0000313" key="2">
    <source>
        <dbReference type="Proteomes" id="UP000037274"/>
    </source>
</evidence>
<sequence length="59" mass="6010">VVAAGPATFPPACAPSSTVAPDAVVLDDFHHRLLTRSKRTPFPAAEIRRALAGTSAAGV</sequence>
<feature type="non-terminal residue" evidence="1">
    <location>
        <position position="1"/>
    </location>
</feature>
<accession>A0ABR5HQF2</accession>
<keyword evidence="2" id="KW-1185">Reference proteome</keyword>
<dbReference type="Proteomes" id="UP000037274">
    <property type="component" value="Unassembled WGS sequence"/>
</dbReference>